<keyword evidence="4 8" id="KW-0547">Nucleotide-binding</keyword>
<evidence type="ECO:0000256" key="9">
    <source>
        <dbReference type="RuleBase" id="RU000304"/>
    </source>
</evidence>
<dbReference type="AlphaFoldDB" id="A0A2P6V7E3"/>
<dbReference type="PROSITE" id="PS00018">
    <property type="entry name" value="EF_HAND_1"/>
    <property type="match status" value="4"/>
</dbReference>
<feature type="binding site" evidence="8">
    <location>
        <position position="56"/>
    </location>
    <ligand>
        <name>ATP</name>
        <dbReference type="ChEBI" id="CHEBI:30616"/>
    </ligand>
</feature>
<dbReference type="Gene3D" id="1.10.510.10">
    <property type="entry name" value="Transferase(Phosphotransferase) domain 1"/>
    <property type="match status" value="1"/>
</dbReference>
<keyword evidence="6" id="KW-0106">Calcium</keyword>
<dbReference type="GO" id="GO:0005524">
    <property type="term" value="F:ATP binding"/>
    <property type="evidence" value="ECO:0007669"/>
    <property type="project" value="UniProtKB-UniRule"/>
</dbReference>
<keyword evidence="7 8" id="KW-0067">ATP-binding</keyword>
<dbReference type="InterPro" id="IPR002048">
    <property type="entry name" value="EF_hand_dom"/>
</dbReference>
<dbReference type="InterPro" id="IPR011992">
    <property type="entry name" value="EF-hand-dom_pair"/>
</dbReference>
<dbReference type="InterPro" id="IPR011009">
    <property type="entry name" value="Kinase-like_dom_sf"/>
</dbReference>
<comment type="similarity">
    <text evidence="9">Belongs to the protein kinase superfamily.</text>
</comment>
<dbReference type="STRING" id="554055.A0A2P6V7E3"/>
<dbReference type="InterPro" id="IPR050205">
    <property type="entry name" value="CDPK_Ser/Thr_kinases"/>
</dbReference>
<dbReference type="FunFam" id="1.10.238.10:FF:000003">
    <property type="entry name" value="Calmodulin A"/>
    <property type="match status" value="1"/>
</dbReference>
<dbReference type="InterPro" id="IPR017441">
    <property type="entry name" value="Protein_kinase_ATP_BS"/>
</dbReference>
<dbReference type="PROSITE" id="PS50011">
    <property type="entry name" value="PROTEIN_KINASE_DOM"/>
    <property type="match status" value="1"/>
</dbReference>
<evidence type="ECO:0000259" key="10">
    <source>
        <dbReference type="PROSITE" id="PS50011"/>
    </source>
</evidence>
<protein>
    <submittedName>
        <fullName evidence="12">Calcium-dependent kinase</fullName>
    </submittedName>
</protein>
<dbReference type="PROSITE" id="PS00107">
    <property type="entry name" value="PROTEIN_KINASE_ATP"/>
    <property type="match status" value="1"/>
</dbReference>
<keyword evidence="1 9" id="KW-0723">Serine/threonine-protein kinase</keyword>
<feature type="domain" description="EF-hand" evidence="11">
    <location>
        <begin position="399"/>
        <end position="434"/>
    </location>
</feature>
<feature type="domain" description="EF-hand" evidence="11">
    <location>
        <begin position="328"/>
        <end position="363"/>
    </location>
</feature>
<evidence type="ECO:0000256" key="6">
    <source>
        <dbReference type="ARBA" id="ARBA00022837"/>
    </source>
</evidence>
<dbReference type="Gene3D" id="1.10.238.10">
    <property type="entry name" value="EF-hand"/>
    <property type="match status" value="2"/>
</dbReference>
<evidence type="ECO:0000256" key="8">
    <source>
        <dbReference type="PROSITE-ProRule" id="PRU10141"/>
    </source>
</evidence>
<dbReference type="OrthoDB" id="40902at2759"/>
<evidence type="ECO:0000256" key="1">
    <source>
        <dbReference type="ARBA" id="ARBA00022527"/>
    </source>
</evidence>
<proteinExistence type="inferred from homology"/>
<keyword evidence="13" id="KW-1185">Reference proteome</keyword>
<dbReference type="InterPro" id="IPR018247">
    <property type="entry name" value="EF_Hand_1_Ca_BS"/>
</dbReference>
<dbReference type="SUPFAM" id="SSF47473">
    <property type="entry name" value="EF-hand"/>
    <property type="match status" value="1"/>
</dbReference>
<dbReference type="InterPro" id="IPR008271">
    <property type="entry name" value="Ser/Thr_kinase_AS"/>
</dbReference>
<dbReference type="EMBL" id="LHPF02000022">
    <property type="protein sequence ID" value="PSC70004.1"/>
    <property type="molecule type" value="Genomic_DNA"/>
</dbReference>
<dbReference type="InterPro" id="IPR000719">
    <property type="entry name" value="Prot_kinase_dom"/>
</dbReference>
<dbReference type="SMART" id="SM00054">
    <property type="entry name" value="EFh"/>
    <property type="match status" value="4"/>
</dbReference>
<dbReference type="CDD" id="cd05117">
    <property type="entry name" value="STKc_CAMK"/>
    <property type="match status" value="1"/>
</dbReference>
<dbReference type="GO" id="GO:0004674">
    <property type="term" value="F:protein serine/threonine kinase activity"/>
    <property type="evidence" value="ECO:0007669"/>
    <property type="project" value="UniProtKB-KW"/>
</dbReference>
<dbReference type="PROSITE" id="PS50222">
    <property type="entry name" value="EF_HAND_2"/>
    <property type="match status" value="4"/>
</dbReference>
<dbReference type="Pfam" id="PF13499">
    <property type="entry name" value="EF-hand_7"/>
    <property type="match status" value="2"/>
</dbReference>
<dbReference type="FunFam" id="3.30.200.20:FF:000042">
    <property type="entry name" value="Aurora kinase A"/>
    <property type="match status" value="1"/>
</dbReference>
<feature type="domain" description="EF-hand" evidence="11">
    <location>
        <begin position="437"/>
        <end position="469"/>
    </location>
</feature>
<comment type="caution">
    <text evidence="12">The sequence shown here is derived from an EMBL/GenBank/DDBJ whole genome shotgun (WGS) entry which is preliminary data.</text>
</comment>
<accession>A0A2P6V7E3</accession>
<evidence type="ECO:0000313" key="13">
    <source>
        <dbReference type="Proteomes" id="UP000239649"/>
    </source>
</evidence>
<evidence type="ECO:0000313" key="12">
    <source>
        <dbReference type="EMBL" id="PSC70004.1"/>
    </source>
</evidence>
<keyword evidence="2" id="KW-0808">Transferase</keyword>
<evidence type="ECO:0000256" key="2">
    <source>
        <dbReference type="ARBA" id="ARBA00022679"/>
    </source>
</evidence>
<sequence length="495" mass="55025">MAVASGAMTVWKDIVRPENGPQPEQDYTVGNVLGKGAFGVVRHVVEKETGQSYACKSISKAKLITKEDVDDVRREVEILNLVSPHTTVADLKQVYEDRYAVHIVMELCVGGELFERIVAKGTFSEAEAARHFRRMVEMVAHLHALGVMHRDIKPENFLLTDQTDAADLKACDFGLSDFFKPEQRFSALIGSAYYVAPEVLRRSYGPECDIWSLGVVLYILISGMPPFWGDNEKEIFTSILRGQLDFQSAPWPSISPAAKDLVRRILTFDTKARANASEILAHPWLHRHGVAPDKPIDSVVISRLRNFAGMTKLRKAAVLAAAQHLSYEEIHGLRELFRSFDRNGDGQITLDELREGLARQARLADGEVEQMLRDTDVDGNGVIDYEEFVASTVHLSLLEREEICIKAFQQLDKDGSGTLTADEVAEAMGMAGRMSADEVKETIQRYDKNGDNQIDFGEFLKILHENDPQLLRAAESLKRGMLSPEAAAAVLPATA</sequence>
<evidence type="ECO:0000256" key="4">
    <source>
        <dbReference type="ARBA" id="ARBA00022741"/>
    </source>
</evidence>
<evidence type="ECO:0000256" key="5">
    <source>
        <dbReference type="ARBA" id="ARBA00022777"/>
    </source>
</evidence>
<reference evidence="12 13" key="1">
    <citation type="journal article" date="2018" name="Plant J.">
        <title>Genome sequences of Chlorella sorokiniana UTEX 1602 and Micractinium conductrix SAG 241.80: implications to maltose excretion by a green alga.</title>
        <authorList>
            <person name="Arriola M.B."/>
            <person name="Velmurugan N."/>
            <person name="Zhang Y."/>
            <person name="Plunkett M.H."/>
            <person name="Hondzo H."/>
            <person name="Barney B.M."/>
        </authorList>
    </citation>
    <scope>NUCLEOTIDE SEQUENCE [LARGE SCALE GENOMIC DNA]</scope>
    <source>
        <strain evidence="12 13">SAG 241.80</strain>
    </source>
</reference>
<dbReference type="SMART" id="SM00220">
    <property type="entry name" value="S_TKc"/>
    <property type="match status" value="1"/>
</dbReference>
<name>A0A2P6V7E3_9CHLO</name>
<dbReference type="Pfam" id="PF00069">
    <property type="entry name" value="Pkinase"/>
    <property type="match status" value="1"/>
</dbReference>
<keyword evidence="3" id="KW-0677">Repeat</keyword>
<evidence type="ECO:0000256" key="3">
    <source>
        <dbReference type="ARBA" id="ARBA00022737"/>
    </source>
</evidence>
<feature type="domain" description="EF-hand" evidence="11">
    <location>
        <begin position="367"/>
        <end position="398"/>
    </location>
</feature>
<dbReference type="PANTHER" id="PTHR24349">
    <property type="entry name" value="SERINE/THREONINE-PROTEIN KINASE"/>
    <property type="match status" value="1"/>
</dbReference>
<dbReference type="SUPFAM" id="SSF56112">
    <property type="entry name" value="Protein kinase-like (PK-like)"/>
    <property type="match status" value="1"/>
</dbReference>
<evidence type="ECO:0000256" key="7">
    <source>
        <dbReference type="ARBA" id="ARBA00022840"/>
    </source>
</evidence>
<evidence type="ECO:0000259" key="11">
    <source>
        <dbReference type="PROSITE" id="PS50222"/>
    </source>
</evidence>
<keyword evidence="5 12" id="KW-0418">Kinase</keyword>
<feature type="domain" description="Protein kinase" evidence="10">
    <location>
        <begin position="27"/>
        <end position="285"/>
    </location>
</feature>
<dbReference type="Proteomes" id="UP000239649">
    <property type="component" value="Unassembled WGS sequence"/>
</dbReference>
<dbReference type="PROSITE" id="PS00108">
    <property type="entry name" value="PROTEIN_KINASE_ST"/>
    <property type="match status" value="1"/>
</dbReference>
<gene>
    <name evidence="12" type="ORF">C2E20_6538</name>
</gene>
<dbReference type="Gene3D" id="3.30.200.20">
    <property type="entry name" value="Phosphorylase Kinase, domain 1"/>
    <property type="match status" value="1"/>
</dbReference>
<dbReference type="FunFam" id="1.10.510.10:FF:000571">
    <property type="entry name" value="Maternal embryonic leucine zipper kinase"/>
    <property type="match status" value="1"/>
</dbReference>
<organism evidence="12 13">
    <name type="scientific">Micractinium conductrix</name>
    <dbReference type="NCBI Taxonomy" id="554055"/>
    <lineage>
        <taxon>Eukaryota</taxon>
        <taxon>Viridiplantae</taxon>
        <taxon>Chlorophyta</taxon>
        <taxon>core chlorophytes</taxon>
        <taxon>Trebouxiophyceae</taxon>
        <taxon>Chlorellales</taxon>
        <taxon>Chlorellaceae</taxon>
        <taxon>Chlorella clade</taxon>
        <taxon>Micractinium</taxon>
    </lineage>
</organism>
<dbReference type="GO" id="GO:0005509">
    <property type="term" value="F:calcium ion binding"/>
    <property type="evidence" value="ECO:0007669"/>
    <property type="project" value="InterPro"/>
</dbReference>